<protein>
    <submittedName>
        <fullName evidence="2">Uncharacterized protein</fullName>
    </submittedName>
</protein>
<evidence type="ECO:0000313" key="3">
    <source>
        <dbReference type="Proteomes" id="UP000197174"/>
    </source>
</evidence>
<dbReference type="Proteomes" id="UP000197174">
    <property type="component" value="Unassembled WGS sequence"/>
</dbReference>
<dbReference type="EMBL" id="MZMV01000003">
    <property type="protein sequence ID" value="OWV12395.1"/>
    <property type="molecule type" value="Genomic_DNA"/>
</dbReference>
<reference evidence="2 3" key="1">
    <citation type="submission" date="2017-03" db="EMBL/GenBank/DDBJ databases">
        <title>Whole genome sequence of Micromonospora wenchangensis, isolated from mangrove soil.</title>
        <authorList>
            <person name="Yang H."/>
        </authorList>
    </citation>
    <scope>NUCLEOTIDE SEQUENCE [LARGE SCALE GENOMIC DNA]</scope>
    <source>
        <strain evidence="2 3">CCTCC AA 2012002</strain>
    </source>
</reference>
<evidence type="ECO:0000256" key="1">
    <source>
        <dbReference type="SAM" id="Phobius"/>
    </source>
</evidence>
<feature type="transmembrane region" description="Helical" evidence="1">
    <location>
        <begin position="54"/>
        <end position="75"/>
    </location>
</feature>
<keyword evidence="1" id="KW-1133">Transmembrane helix</keyword>
<keyword evidence="3" id="KW-1185">Reference proteome</keyword>
<comment type="caution">
    <text evidence="2">The sequence shown here is derived from an EMBL/GenBank/DDBJ whole genome shotgun (WGS) entry which is preliminary data.</text>
</comment>
<gene>
    <name evidence="2" type="ORF">B5D80_02740</name>
</gene>
<evidence type="ECO:0000313" key="2">
    <source>
        <dbReference type="EMBL" id="OWV12395.1"/>
    </source>
</evidence>
<name>A0A246RSN1_9ACTN</name>
<organism evidence="2 3">
    <name type="scientific">Micromonospora wenchangensis</name>
    <dbReference type="NCBI Taxonomy" id="1185415"/>
    <lineage>
        <taxon>Bacteria</taxon>
        <taxon>Bacillati</taxon>
        <taxon>Actinomycetota</taxon>
        <taxon>Actinomycetes</taxon>
        <taxon>Micromonosporales</taxon>
        <taxon>Micromonosporaceae</taxon>
        <taxon>Micromonospora</taxon>
    </lineage>
</organism>
<proteinExistence type="predicted"/>
<dbReference type="OrthoDB" id="3290784at2"/>
<keyword evidence="1" id="KW-0812">Transmembrane</keyword>
<keyword evidence="1" id="KW-0472">Membrane</keyword>
<accession>A0A246RSN1</accession>
<dbReference type="RefSeq" id="WP_088642160.1">
    <property type="nucleotide sequence ID" value="NZ_MZMV01000003.1"/>
</dbReference>
<sequence>MTDLERLAPLDPARGVQPTPADWERATAVVDGIVAGRPVARPAPARRPVTRRGVVGLVATGAVAVVGAVTVPALLPGPMDRAFASWTPVPGALTGEQVMPQARRCAGSGVGSEPAAPVGPSDVLLAERRGVATLLVQRRGAGVIECMSVDDGQPTAMTLADGPLPPPAAGTVNLETRSSVGSGRDQYSNAVGLVGPSVTGVDLVLADGRTIRTSTGGGWWAAWWPGPEGGEIGSITVVVHRPDGSTTHRIEDL</sequence>
<dbReference type="AlphaFoldDB" id="A0A246RSN1"/>